<evidence type="ECO:0000256" key="1">
    <source>
        <dbReference type="SAM" id="MobiDB-lite"/>
    </source>
</evidence>
<proteinExistence type="predicted"/>
<feature type="compositionally biased region" description="Polar residues" evidence="1">
    <location>
        <begin position="194"/>
        <end position="249"/>
    </location>
</feature>
<feature type="compositionally biased region" description="Basic and acidic residues" evidence="1">
    <location>
        <begin position="81"/>
        <end position="96"/>
    </location>
</feature>
<dbReference type="KEGG" id="ztr:MYCGRDRAFT_97689"/>
<feature type="compositionally biased region" description="Basic and acidic residues" evidence="1">
    <location>
        <begin position="29"/>
        <end position="41"/>
    </location>
</feature>
<feature type="compositionally biased region" description="Low complexity" evidence="1">
    <location>
        <begin position="98"/>
        <end position="112"/>
    </location>
</feature>
<sequence>MFRIPSTIQPRWIRSNFYPDGKPYGRSRTGSEHGGYHELRTPRPTVKGSSHVREGKKYKLEGAGCGLDNASVDKFVTNSQKAEEERQRQRAARCDQDTSQPQGQSGQYGQTQRMAPFLGGPQLPAISYPGSVRHPRERADYNRFWYAQAARIKQEMVEHLDRRAKQKSEDQSTPGFEPTPLPQRSRPLEVWPTVLSTSRCQPQTEPQSTQNTDPQSAQNTDPQSAQNTDPQSSQNTDPQSIKNTNPQSSDIKDYKHYRIIAERRSFGVEIYTTGLTDQTGPTTYTARTESTSHQHE</sequence>
<gene>
    <name evidence="2" type="ORF">MYCGRDRAFT_97689</name>
</gene>
<protein>
    <submittedName>
        <fullName evidence="2">Uncharacterized protein</fullName>
    </submittedName>
</protein>
<reference evidence="2 3" key="1">
    <citation type="journal article" date="2011" name="PLoS Genet.">
        <title>Finished genome of the fungal wheat pathogen Mycosphaerella graminicola reveals dispensome structure, chromosome plasticity, and stealth pathogenesis.</title>
        <authorList>
            <person name="Goodwin S.B."/>
            <person name="Ben M'barek S."/>
            <person name="Dhillon B."/>
            <person name="Wittenberg A.H.J."/>
            <person name="Crane C.F."/>
            <person name="Hane J.K."/>
            <person name="Foster A.J."/>
            <person name="Van der Lee T.A.J."/>
            <person name="Grimwood J."/>
            <person name="Aerts A."/>
            <person name="Antoniw J."/>
            <person name="Bailey A."/>
            <person name="Bluhm B."/>
            <person name="Bowler J."/>
            <person name="Bristow J."/>
            <person name="van der Burgt A."/>
            <person name="Canto-Canche B."/>
            <person name="Churchill A.C.L."/>
            <person name="Conde-Ferraez L."/>
            <person name="Cools H.J."/>
            <person name="Coutinho P.M."/>
            <person name="Csukai M."/>
            <person name="Dehal P."/>
            <person name="De Wit P."/>
            <person name="Donzelli B."/>
            <person name="van de Geest H.C."/>
            <person name="van Ham R.C.H.J."/>
            <person name="Hammond-Kosack K.E."/>
            <person name="Henrissat B."/>
            <person name="Kilian A."/>
            <person name="Kobayashi A.K."/>
            <person name="Koopmann E."/>
            <person name="Kourmpetis Y."/>
            <person name="Kuzniar A."/>
            <person name="Lindquist E."/>
            <person name="Lombard V."/>
            <person name="Maliepaard C."/>
            <person name="Martins N."/>
            <person name="Mehrabi R."/>
            <person name="Nap J.P.H."/>
            <person name="Ponomarenko A."/>
            <person name="Rudd J.J."/>
            <person name="Salamov A."/>
            <person name="Schmutz J."/>
            <person name="Schouten H.J."/>
            <person name="Shapiro H."/>
            <person name="Stergiopoulos I."/>
            <person name="Torriani S.F.F."/>
            <person name="Tu H."/>
            <person name="de Vries R.P."/>
            <person name="Waalwijk C."/>
            <person name="Ware S.B."/>
            <person name="Wiebenga A."/>
            <person name="Zwiers L.-H."/>
            <person name="Oliver R.P."/>
            <person name="Grigoriev I.V."/>
            <person name="Kema G.H.J."/>
        </authorList>
    </citation>
    <scope>NUCLEOTIDE SEQUENCE [LARGE SCALE GENOMIC DNA]</scope>
    <source>
        <strain evidence="3">CBS 115943 / IPO323</strain>
    </source>
</reference>
<dbReference type="Proteomes" id="UP000008062">
    <property type="component" value="Chromosome 15"/>
</dbReference>
<dbReference type="AlphaFoldDB" id="F9XR03"/>
<feature type="region of interest" description="Disordered" evidence="1">
    <location>
        <begin position="157"/>
        <end position="256"/>
    </location>
</feature>
<dbReference type="InParanoid" id="F9XR03"/>
<feature type="region of interest" description="Disordered" evidence="1">
    <location>
        <begin position="79"/>
        <end position="133"/>
    </location>
</feature>
<dbReference type="HOGENOM" id="CLU_940753_0_0_1"/>
<name>F9XR03_ZYMTI</name>
<feature type="compositionally biased region" description="Basic and acidic residues" evidence="1">
    <location>
        <begin position="157"/>
        <end position="170"/>
    </location>
</feature>
<organism evidence="2 3">
    <name type="scientific">Zymoseptoria tritici (strain CBS 115943 / IPO323)</name>
    <name type="common">Speckled leaf blotch fungus</name>
    <name type="synonym">Septoria tritici</name>
    <dbReference type="NCBI Taxonomy" id="336722"/>
    <lineage>
        <taxon>Eukaryota</taxon>
        <taxon>Fungi</taxon>
        <taxon>Dikarya</taxon>
        <taxon>Ascomycota</taxon>
        <taxon>Pezizomycotina</taxon>
        <taxon>Dothideomycetes</taxon>
        <taxon>Dothideomycetidae</taxon>
        <taxon>Mycosphaerellales</taxon>
        <taxon>Mycosphaerellaceae</taxon>
        <taxon>Zymoseptoria</taxon>
    </lineage>
</organism>
<feature type="region of interest" description="Disordered" evidence="1">
    <location>
        <begin position="272"/>
        <end position="296"/>
    </location>
</feature>
<feature type="compositionally biased region" description="Low complexity" evidence="1">
    <location>
        <begin position="272"/>
        <end position="285"/>
    </location>
</feature>
<dbReference type="GeneID" id="13400330"/>
<evidence type="ECO:0000313" key="3">
    <source>
        <dbReference type="Proteomes" id="UP000008062"/>
    </source>
</evidence>
<accession>F9XR03</accession>
<feature type="region of interest" description="Disordered" evidence="1">
    <location>
        <begin position="18"/>
        <end position="52"/>
    </location>
</feature>
<dbReference type="EMBL" id="CM001210">
    <property type="protein sequence ID" value="EGP82320.1"/>
    <property type="molecule type" value="Genomic_DNA"/>
</dbReference>
<dbReference type="RefSeq" id="XP_003847344.1">
    <property type="nucleotide sequence ID" value="XM_003847296.1"/>
</dbReference>
<keyword evidence="3" id="KW-1185">Reference proteome</keyword>
<evidence type="ECO:0000313" key="2">
    <source>
        <dbReference type="EMBL" id="EGP82320.1"/>
    </source>
</evidence>